<name>A0A6N8DLV4_RHOAC</name>
<gene>
    <name evidence="1" type="ORF">GJ654_10365</name>
</gene>
<dbReference type="OrthoDB" id="8290194at2"/>
<proteinExistence type="predicted"/>
<reference evidence="1 2" key="1">
    <citation type="submission" date="2019-11" db="EMBL/GenBank/DDBJ databases">
        <title>Whole-genome sequence of a Rhodoblastus acidophilus DSM 142.</title>
        <authorList>
            <person name="Kyndt J.A."/>
            <person name="Meyer T.E."/>
        </authorList>
    </citation>
    <scope>NUCLEOTIDE SEQUENCE [LARGE SCALE GENOMIC DNA]</scope>
    <source>
        <strain evidence="1 2">DSM 142</strain>
    </source>
</reference>
<dbReference type="AlphaFoldDB" id="A0A6N8DLV4"/>
<comment type="caution">
    <text evidence="1">The sequence shown here is derived from an EMBL/GenBank/DDBJ whole genome shotgun (WGS) entry which is preliminary data.</text>
</comment>
<sequence length="148" mass="16216">MTEEADLASHALDLTQYHARYRVGDVTVFLTWFGKQSRPAMVLTPTMKLGDARMVPCVVPLTSIWAWDERTGDGAHCARTSKQFAALLGLSPSVQSIVKVTSIIRDFIGDLIRMPPKPAEKIVVADAFVTNRNTGKTTEREIVANAAS</sequence>
<dbReference type="Proteomes" id="UP000439113">
    <property type="component" value="Unassembled WGS sequence"/>
</dbReference>
<accession>A0A6N8DLV4</accession>
<organism evidence="1 2">
    <name type="scientific">Rhodoblastus acidophilus</name>
    <name type="common">Rhodopseudomonas acidophila</name>
    <dbReference type="NCBI Taxonomy" id="1074"/>
    <lineage>
        <taxon>Bacteria</taxon>
        <taxon>Pseudomonadati</taxon>
        <taxon>Pseudomonadota</taxon>
        <taxon>Alphaproteobacteria</taxon>
        <taxon>Hyphomicrobiales</taxon>
        <taxon>Rhodoblastaceae</taxon>
        <taxon>Rhodoblastus</taxon>
    </lineage>
</organism>
<protein>
    <submittedName>
        <fullName evidence="1">Uncharacterized protein</fullName>
    </submittedName>
</protein>
<evidence type="ECO:0000313" key="2">
    <source>
        <dbReference type="Proteomes" id="UP000439113"/>
    </source>
</evidence>
<dbReference type="EMBL" id="WNKS01000007">
    <property type="protein sequence ID" value="MTV31397.1"/>
    <property type="molecule type" value="Genomic_DNA"/>
</dbReference>
<dbReference type="RefSeq" id="WP_155446082.1">
    <property type="nucleotide sequence ID" value="NZ_JAOQNR010000010.1"/>
</dbReference>
<evidence type="ECO:0000313" key="1">
    <source>
        <dbReference type="EMBL" id="MTV31397.1"/>
    </source>
</evidence>